<dbReference type="SUPFAM" id="SSF56925">
    <property type="entry name" value="OMPA-like"/>
    <property type="match status" value="1"/>
</dbReference>
<dbReference type="Proteomes" id="UP000240621">
    <property type="component" value="Unassembled WGS sequence"/>
</dbReference>
<evidence type="ECO:0000313" key="4">
    <source>
        <dbReference type="Proteomes" id="UP000240621"/>
    </source>
</evidence>
<evidence type="ECO:0000259" key="2">
    <source>
        <dbReference type="PROSITE" id="PS51724"/>
    </source>
</evidence>
<evidence type="ECO:0000256" key="1">
    <source>
        <dbReference type="SAM" id="SignalP"/>
    </source>
</evidence>
<keyword evidence="1" id="KW-0732">Signal</keyword>
<dbReference type="Pfam" id="PF05036">
    <property type="entry name" value="SPOR"/>
    <property type="match status" value="1"/>
</dbReference>
<comment type="caution">
    <text evidence="3">The sequence shown here is derived from an EMBL/GenBank/DDBJ whole genome shotgun (WGS) entry which is preliminary data.</text>
</comment>
<dbReference type="InterPro" id="IPR011250">
    <property type="entry name" value="OMP/PagP_B-barrel"/>
</dbReference>
<organism evidence="3 4">
    <name type="scientific">Prolixibacter denitrificans</name>
    <dbReference type="NCBI Taxonomy" id="1541063"/>
    <lineage>
        <taxon>Bacteria</taxon>
        <taxon>Pseudomonadati</taxon>
        <taxon>Bacteroidota</taxon>
        <taxon>Bacteroidia</taxon>
        <taxon>Marinilabiliales</taxon>
        <taxon>Prolixibacteraceae</taxon>
        <taxon>Prolixibacter</taxon>
    </lineage>
</organism>
<dbReference type="PROSITE" id="PS51724">
    <property type="entry name" value="SPOR"/>
    <property type="match status" value="1"/>
</dbReference>
<protein>
    <recommendedName>
        <fullName evidence="2">SPOR domain-containing protein</fullName>
    </recommendedName>
</protein>
<dbReference type="OrthoDB" id="1453138at2"/>
<name>A0A2P8CBT9_9BACT</name>
<feature type="domain" description="SPOR" evidence="2">
    <location>
        <begin position="358"/>
        <end position="434"/>
    </location>
</feature>
<feature type="signal peptide" evidence="1">
    <location>
        <begin position="1"/>
        <end position="28"/>
    </location>
</feature>
<evidence type="ECO:0000313" key="3">
    <source>
        <dbReference type="EMBL" id="PSK82438.1"/>
    </source>
</evidence>
<gene>
    <name evidence="3" type="ORF">CLV93_106186</name>
</gene>
<sequence>MRRHFTLPGLLRATMMLLLISISVGAAAQEQDSTQAKPEKYHISQPWSFYINGGATNYFKAINNELDPYFNAYFNEITPFVGAGIQRKINDVFSIETEYEFGFARAIGNDYSYYHDINLNGLINFTNLQAKDVSQKRYAFYGKVGGGVNLFEPSPNIVKPKDKYKISYQVGLLFDYNLTHHLGFRLGASWRGLDSQYYEGGNDKDYKWLRNPNYLVGEVGLVYKFGKRRGEKTAEDMLDLDKKFGLKEVPLAVNSEKKLLPGHEYHLDIKIQKGDLTTPGMLNIPLPKGIYAWDDSTKSYTKTDIHVDYPQLPKGSTMMLSYKILPLKDYSGAQEIDGHFGFYRTGDDNVKISGHLYKDAVYRFAVQVGAFAQYHYTAGELARILHLTEPIKSEEQDGYLKFTLGTFDTYPEAEAFKKRIRRDTKIKDAFVVGYKNGVRLRSISGEFYGVYDDN</sequence>
<dbReference type="EMBL" id="PYGC01000006">
    <property type="protein sequence ID" value="PSK82438.1"/>
    <property type="molecule type" value="Genomic_DNA"/>
</dbReference>
<feature type="chain" id="PRO_5015143816" description="SPOR domain-containing protein" evidence="1">
    <location>
        <begin position="29"/>
        <end position="454"/>
    </location>
</feature>
<reference evidence="3 4" key="1">
    <citation type="submission" date="2018-03" db="EMBL/GenBank/DDBJ databases">
        <title>Genomic Encyclopedia of Archaeal and Bacterial Type Strains, Phase II (KMG-II): from individual species to whole genera.</title>
        <authorList>
            <person name="Goeker M."/>
        </authorList>
    </citation>
    <scope>NUCLEOTIDE SEQUENCE [LARGE SCALE GENOMIC DNA]</scope>
    <source>
        <strain evidence="3 4">DSM 27267</strain>
    </source>
</reference>
<accession>A0A2P8CBT9</accession>
<dbReference type="AlphaFoldDB" id="A0A2P8CBT9"/>
<dbReference type="GO" id="GO:0042834">
    <property type="term" value="F:peptidoglycan binding"/>
    <property type="evidence" value="ECO:0007669"/>
    <property type="project" value="InterPro"/>
</dbReference>
<proteinExistence type="predicted"/>
<dbReference type="InterPro" id="IPR007730">
    <property type="entry name" value="SPOR-like_dom"/>
</dbReference>
<dbReference type="RefSeq" id="WP_146142020.1">
    <property type="nucleotide sequence ID" value="NZ_BLAU01000001.1"/>
</dbReference>